<dbReference type="AlphaFoldDB" id="A0A9P6W6Z5"/>
<keyword evidence="15" id="KW-1185">Reference proteome</keyword>
<evidence type="ECO:0000256" key="4">
    <source>
        <dbReference type="ARBA" id="ARBA00022723"/>
    </source>
</evidence>
<accession>A0A9P6W6Z5</accession>
<keyword evidence="9" id="KW-1015">Disulfide bond</keyword>
<dbReference type="OrthoDB" id="2019572at2759"/>
<evidence type="ECO:0000256" key="8">
    <source>
        <dbReference type="ARBA" id="ARBA00023033"/>
    </source>
</evidence>
<feature type="region of interest" description="Disordered" evidence="12">
    <location>
        <begin position="433"/>
        <end position="501"/>
    </location>
</feature>
<dbReference type="Pfam" id="PF22810">
    <property type="entry name" value="LPMO_AA14"/>
    <property type="match status" value="2"/>
</dbReference>
<dbReference type="GO" id="GO:0046872">
    <property type="term" value="F:metal ion binding"/>
    <property type="evidence" value="ECO:0007669"/>
    <property type="project" value="UniProtKB-KW"/>
</dbReference>
<keyword evidence="3" id="KW-0964">Secreted</keyword>
<protein>
    <submittedName>
        <fullName evidence="14">Uncharacterized protein</fullName>
    </submittedName>
</protein>
<evidence type="ECO:0000256" key="3">
    <source>
        <dbReference type="ARBA" id="ARBA00022525"/>
    </source>
</evidence>
<keyword evidence="8" id="KW-0503">Monooxygenase</keyword>
<proteinExistence type="inferred from homology"/>
<keyword evidence="6" id="KW-0560">Oxidoreductase</keyword>
<evidence type="ECO:0000256" key="7">
    <source>
        <dbReference type="ARBA" id="ARBA00023008"/>
    </source>
</evidence>
<name>A0A9P6W6Z5_RHOMI</name>
<comment type="subcellular location">
    <subcellularLocation>
        <location evidence="2">Secreted</location>
    </subcellularLocation>
</comment>
<evidence type="ECO:0000256" key="5">
    <source>
        <dbReference type="ARBA" id="ARBA00022729"/>
    </source>
</evidence>
<comment type="cofactor">
    <cofactor evidence="1">
        <name>Cu(2+)</name>
        <dbReference type="ChEBI" id="CHEBI:29036"/>
    </cofactor>
</comment>
<dbReference type="GO" id="GO:0005576">
    <property type="term" value="C:extracellular region"/>
    <property type="evidence" value="ECO:0007669"/>
    <property type="project" value="UniProtKB-SubCell"/>
</dbReference>
<keyword evidence="4" id="KW-0479">Metal-binding</keyword>
<evidence type="ECO:0000256" key="13">
    <source>
        <dbReference type="SAM" id="SignalP"/>
    </source>
</evidence>
<dbReference type="InterPro" id="IPR054497">
    <property type="entry name" value="LPMO_AA14"/>
</dbReference>
<sequence>MLASDRRFAAALLLGAASCALIVPVGAHMSAPARHKSMYGVGPGFTNLAGDPFSPIGPDIASQNDWWFRGPEYRALKPQNATVMELPVGTSVDVEIACNVAWTSYGERTTDNNAELSACPENYGAYHSGDPAGPVDESMLSGCALAVADKDDIEQVGWDDLVVFSVNHDCVKQRITPFEIPSRMPACSGEKCICAWFWCGRFLLRRADVHLLTLRDRNDLLRLANNGTGQPCPYAAPVISPLTDPSTLAGNFYMTGFDCKFTGVDPKKALPLLPPVDPVFCAPGNDSCSLAVGAKRPLYAYNQPTNVVWQGNNDRPGYHASWSFPKNGAQEDIFDTSSLSSPKESTSTLSTQSKQISEPISSTCVYKPLKKHELAAGRNVTADVLCAHKRPETIYSKSYTLAQYYDPRQIPVTNIYFDRSFVVISSGHEVSLSSVHNGQSPSNPTVLLYPHTPADSAETTTELGRHPERDARLATLDAPELDRTQRGAARGPGRLPPGAHS</sequence>
<dbReference type="Proteomes" id="UP000777482">
    <property type="component" value="Unassembled WGS sequence"/>
</dbReference>
<keyword evidence="10" id="KW-0325">Glycoprotein</keyword>
<reference evidence="14 15" key="1">
    <citation type="submission" date="2020-11" db="EMBL/GenBank/DDBJ databases">
        <title>Kefir isolates.</title>
        <authorList>
            <person name="Marcisauskas S."/>
            <person name="Kim Y."/>
            <person name="Blasche S."/>
        </authorList>
    </citation>
    <scope>NUCLEOTIDE SEQUENCE [LARGE SCALE GENOMIC DNA]</scope>
    <source>
        <strain evidence="14 15">KR</strain>
    </source>
</reference>
<feature type="signal peptide" evidence="13">
    <location>
        <begin position="1"/>
        <end position="27"/>
    </location>
</feature>
<evidence type="ECO:0000256" key="2">
    <source>
        <dbReference type="ARBA" id="ARBA00004613"/>
    </source>
</evidence>
<evidence type="ECO:0000256" key="10">
    <source>
        <dbReference type="ARBA" id="ARBA00023180"/>
    </source>
</evidence>
<keyword evidence="5 13" id="KW-0732">Signal</keyword>
<dbReference type="PROSITE" id="PS51257">
    <property type="entry name" value="PROKAR_LIPOPROTEIN"/>
    <property type="match status" value="1"/>
</dbReference>
<evidence type="ECO:0000256" key="1">
    <source>
        <dbReference type="ARBA" id="ARBA00001973"/>
    </source>
</evidence>
<gene>
    <name evidence="14" type="ORF">C6P46_004911</name>
</gene>
<evidence type="ECO:0000256" key="9">
    <source>
        <dbReference type="ARBA" id="ARBA00023157"/>
    </source>
</evidence>
<evidence type="ECO:0000256" key="12">
    <source>
        <dbReference type="SAM" id="MobiDB-lite"/>
    </source>
</evidence>
<keyword evidence="7" id="KW-0186">Copper</keyword>
<evidence type="ECO:0000256" key="6">
    <source>
        <dbReference type="ARBA" id="ARBA00023002"/>
    </source>
</evidence>
<comment type="caution">
    <text evidence="14">The sequence shown here is derived from an EMBL/GenBank/DDBJ whole genome shotgun (WGS) entry which is preliminary data.</text>
</comment>
<feature type="compositionally biased region" description="Low complexity" evidence="12">
    <location>
        <begin position="486"/>
        <end position="501"/>
    </location>
</feature>
<evidence type="ECO:0000256" key="11">
    <source>
        <dbReference type="ARBA" id="ARBA00046340"/>
    </source>
</evidence>
<organism evidence="14 15">
    <name type="scientific">Rhodotorula mucilaginosa</name>
    <name type="common">Yeast</name>
    <name type="synonym">Rhodotorula rubra</name>
    <dbReference type="NCBI Taxonomy" id="5537"/>
    <lineage>
        <taxon>Eukaryota</taxon>
        <taxon>Fungi</taxon>
        <taxon>Dikarya</taxon>
        <taxon>Basidiomycota</taxon>
        <taxon>Pucciniomycotina</taxon>
        <taxon>Microbotryomycetes</taxon>
        <taxon>Sporidiobolales</taxon>
        <taxon>Sporidiobolaceae</taxon>
        <taxon>Rhodotorula</taxon>
    </lineage>
</organism>
<feature type="chain" id="PRO_5040395407" evidence="13">
    <location>
        <begin position="28"/>
        <end position="501"/>
    </location>
</feature>
<evidence type="ECO:0000313" key="14">
    <source>
        <dbReference type="EMBL" id="KAG0666343.1"/>
    </source>
</evidence>
<dbReference type="EMBL" id="PUHQ01000005">
    <property type="protein sequence ID" value="KAG0666343.1"/>
    <property type="molecule type" value="Genomic_DNA"/>
</dbReference>
<dbReference type="GO" id="GO:0004497">
    <property type="term" value="F:monooxygenase activity"/>
    <property type="evidence" value="ECO:0007669"/>
    <property type="project" value="UniProtKB-KW"/>
</dbReference>
<comment type="similarity">
    <text evidence="11">Belongs to the polysaccharide monooxygenase AA14 family.</text>
</comment>
<feature type="compositionally biased region" description="Basic and acidic residues" evidence="12">
    <location>
        <begin position="463"/>
        <end position="472"/>
    </location>
</feature>
<evidence type="ECO:0000313" key="15">
    <source>
        <dbReference type="Proteomes" id="UP000777482"/>
    </source>
</evidence>
<feature type="compositionally biased region" description="Polar residues" evidence="12">
    <location>
        <begin position="433"/>
        <end position="445"/>
    </location>
</feature>